<evidence type="ECO:0000256" key="1">
    <source>
        <dbReference type="SAM" id="Phobius"/>
    </source>
</evidence>
<accession>X1AKF7</accession>
<sequence>MELASGLDKYFDVTFIHTNILMGKNLLSKNAIKKKIKGLEIKFRMKFATLKISNLIFAFPFPLYIYKLYKEVKKCDVIYTSYSNIKQTLIFIIFSLLFRRGKFIIGYRKPLCS</sequence>
<keyword evidence="1" id="KW-0472">Membrane</keyword>
<evidence type="ECO:0000313" key="2">
    <source>
        <dbReference type="EMBL" id="GAG83025.1"/>
    </source>
</evidence>
<protein>
    <submittedName>
        <fullName evidence="2">Uncharacterized protein</fullName>
    </submittedName>
</protein>
<feature type="transmembrane region" description="Helical" evidence="1">
    <location>
        <begin position="43"/>
        <end position="65"/>
    </location>
</feature>
<reference evidence="2" key="1">
    <citation type="journal article" date="2014" name="Front. Microbiol.">
        <title>High frequency of phylogenetically diverse reductive dehalogenase-homologous genes in deep subseafloor sedimentary metagenomes.</title>
        <authorList>
            <person name="Kawai M."/>
            <person name="Futagami T."/>
            <person name="Toyoda A."/>
            <person name="Takaki Y."/>
            <person name="Nishi S."/>
            <person name="Hori S."/>
            <person name="Arai W."/>
            <person name="Tsubouchi T."/>
            <person name="Morono Y."/>
            <person name="Uchiyama I."/>
            <person name="Ito T."/>
            <person name="Fujiyama A."/>
            <person name="Inagaki F."/>
            <person name="Takami H."/>
        </authorList>
    </citation>
    <scope>NUCLEOTIDE SEQUENCE</scope>
    <source>
        <strain evidence="2">Expedition CK06-06</strain>
    </source>
</reference>
<feature type="non-terminal residue" evidence="2">
    <location>
        <position position="113"/>
    </location>
</feature>
<proteinExistence type="predicted"/>
<dbReference type="EMBL" id="BART01016541">
    <property type="protein sequence ID" value="GAG83025.1"/>
    <property type="molecule type" value="Genomic_DNA"/>
</dbReference>
<gene>
    <name evidence="2" type="ORF">S01H4_31779</name>
</gene>
<dbReference type="AlphaFoldDB" id="X1AKF7"/>
<feature type="transmembrane region" description="Helical" evidence="1">
    <location>
        <begin position="77"/>
        <end position="98"/>
    </location>
</feature>
<keyword evidence="1" id="KW-1133">Transmembrane helix</keyword>
<organism evidence="2">
    <name type="scientific">marine sediment metagenome</name>
    <dbReference type="NCBI Taxonomy" id="412755"/>
    <lineage>
        <taxon>unclassified sequences</taxon>
        <taxon>metagenomes</taxon>
        <taxon>ecological metagenomes</taxon>
    </lineage>
</organism>
<name>X1AKF7_9ZZZZ</name>
<comment type="caution">
    <text evidence="2">The sequence shown here is derived from an EMBL/GenBank/DDBJ whole genome shotgun (WGS) entry which is preliminary data.</text>
</comment>
<keyword evidence="1" id="KW-0812">Transmembrane</keyword>